<keyword evidence="11" id="KW-1185">Reference proteome</keyword>
<evidence type="ECO:0000259" key="8">
    <source>
        <dbReference type="Pfam" id="PF01431"/>
    </source>
</evidence>
<dbReference type="Gene3D" id="1.10.1380.10">
    <property type="entry name" value="Neutral endopeptidase , domain2"/>
    <property type="match status" value="1"/>
</dbReference>
<dbReference type="PRINTS" id="PR00786">
    <property type="entry name" value="NEPRILYSIN"/>
</dbReference>
<dbReference type="InterPro" id="IPR000718">
    <property type="entry name" value="Peptidase_M13"/>
</dbReference>
<dbReference type="InterPro" id="IPR008753">
    <property type="entry name" value="Peptidase_M13_N"/>
</dbReference>
<evidence type="ECO:0000313" key="10">
    <source>
        <dbReference type="EMBL" id="GCC49948.1"/>
    </source>
</evidence>
<dbReference type="RefSeq" id="WP_127120609.1">
    <property type="nucleotide sequence ID" value="NZ_BHXQ01000001.1"/>
</dbReference>
<dbReference type="InterPro" id="IPR024079">
    <property type="entry name" value="MetalloPept_cat_dom_sf"/>
</dbReference>
<evidence type="ECO:0000256" key="3">
    <source>
        <dbReference type="ARBA" id="ARBA00022670"/>
    </source>
</evidence>
<dbReference type="PANTHER" id="PTHR11733">
    <property type="entry name" value="ZINC METALLOPROTEASE FAMILY M13 NEPRILYSIN-RELATED"/>
    <property type="match status" value="1"/>
</dbReference>
<evidence type="ECO:0000256" key="2">
    <source>
        <dbReference type="ARBA" id="ARBA00007357"/>
    </source>
</evidence>
<comment type="cofactor">
    <cofactor evidence="1">
        <name>Zn(2+)</name>
        <dbReference type="ChEBI" id="CHEBI:29105"/>
    </cofactor>
</comment>
<dbReference type="EMBL" id="BHXQ01000001">
    <property type="protein sequence ID" value="GCC49948.1"/>
    <property type="molecule type" value="Genomic_DNA"/>
</dbReference>
<feature type="domain" description="Peptidase M13 C-terminal" evidence="8">
    <location>
        <begin position="478"/>
        <end position="681"/>
    </location>
</feature>
<dbReference type="GO" id="GO:0005886">
    <property type="term" value="C:plasma membrane"/>
    <property type="evidence" value="ECO:0007669"/>
    <property type="project" value="TreeGrafter"/>
</dbReference>
<protein>
    <submittedName>
        <fullName evidence="10">M13 family peptidase</fullName>
    </submittedName>
</protein>
<dbReference type="InterPro" id="IPR018497">
    <property type="entry name" value="Peptidase_M13_C"/>
</dbReference>
<keyword evidence="5" id="KW-0378">Hydrolase</keyword>
<dbReference type="Proteomes" id="UP000288227">
    <property type="component" value="Unassembled WGS sequence"/>
</dbReference>
<dbReference type="GO" id="GO:0004222">
    <property type="term" value="F:metalloendopeptidase activity"/>
    <property type="evidence" value="ECO:0007669"/>
    <property type="project" value="InterPro"/>
</dbReference>
<dbReference type="InterPro" id="IPR042089">
    <property type="entry name" value="Peptidase_M13_dom_2"/>
</dbReference>
<dbReference type="Pfam" id="PF01431">
    <property type="entry name" value="Peptidase_M13"/>
    <property type="match status" value="1"/>
</dbReference>
<comment type="caution">
    <text evidence="10">The sequence shown here is derived from an EMBL/GenBank/DDBJ whole genome shotgun (WGS) entry which is preliminary data.</text>
</comment>
<feature type="domain" description="Peptidase M13 N-terminal" evidence="9">
    <location>
        <begin position="42"/>
        <end position="422"/>
    </location>
</feature>
<evidence type="ECO:0000256" key="6">
    <source>
        <dbReference type="ARBA" id="ARBA00022833"/>
    </source>
</evidence>
<comment type="similarity">
    <text evidence="2">Belongs to the peptidase M13 family.</text>
</comment>
<dbReference type="Gene3D" id="3.40.390.10">
    <property type="entry name" value="Collagenase (Catalytic Domain)"/>
    <property type="match status" value="1"/>
</dbReference>
<gene>
    <name evidence="10" type="ORF">SanaruYs_01630</name>
</gene>
<sequence>MKKIVIVLSGMLALAACTSEKETKLPQGVGIDVSNMDTTVRPGDDFFKFVNGGWEAKSTIPGDLGSWGSFTELRESNQQVLLDILKKAAADTKYPEGSDQRKAADFYAVGMDSLLAEQAGVNVLKPYLSKIEAIKNKSQIQSYLTDDMLTGSNAFFGLFILSDLQNSEKIVPYLGSGGLGLPERDYYLKTDAKSKEIRDRYVKHIANLFELAGASETEAKRNSELVLKLETQLAKSMLTKEESRDPYNLYHPKSIEELYKLTPSVDWKSYFTTLGMVAADTIIVTEPAYMVEYEKIVSTFKIEDVKTYLKATLLRKAAPLMSNAFVEESFDFNRRYLAGVEQIRPRWKRVLDMTNNVLGDAIGQLYVEETFPPEAKQKAMAMVENIKLAFADRIKQLDWMTDSTKEMALKKLSTFTVKIGYPEKFKDYVGLPVSKDPETASYFQNVMNANAYESKREFAKLGKPVDRSEWQMTPQTINAYYNPLFNEIVFPAGILQPPFYDYRADEAVNYGGIGAVIGHEISHGFDDQGAKFDSFGNLKNWFKKVDYDNFEQKGKALATQFDKYEPLPGVFVQGQFTLGENIGDLGGVTVAYDGLQRFLRENPDKNPGKIDGYTPEQRFFISWATIWRVKYRDETLRTQVLTDPHSPGMYRANGPLTNIPYFYDAFGVKEGDKMFKPEAERVKIW</sequence>
<dbReference type="AlphaFoldDB" id="A0A401U4V1"/>
<keyword evidence="3" id="KW-0645">Protease</keyword>
<keyword evidence="4" id="KW-0479">Metal-binding</keyword>
<keyword evidence="6" id="KW-0862">Zinc</keyword>
<accession>A0A401U4V1</accession>
<name>A0A401U4V1_9BACT</name>
<dbReference type="PANTHER" id="PTHR11733:SF167">
    <property type="entry name" value="FI17812P1-RELATED"/>
    <property type="match status" value="1"/>
</dbReference>
<dbReference type="Pfam" id="PF05649">
    <property type="entry name" value="Peptidase_M13_N"/>
    <property type="match status" value="1"/>
</dbReference>
<evidence type="ECO:0000256" key="1">
    <source>
        <dbReference type="ARBA" id="ARBA00001947"/>
    </source>
</evidence>
<proteinExistence type="inferred from homology"/>
<dbReference type="SUPFAM" id="SSF55486">
    <property type="entry name" value="Metalloproteases ('zincins'), catalytic domain"/>
    <property type="match status" value="1"/>
</dbReference>
<evidence type="ECO:0000256" key="5">
    <source>
        <dbReference type="ARBA" id="ARBA00022801"/>
    </source>
</evidence>
<organism evidence="10 11">
    <name type="scientific">Chryseotalea sanaruensis</name>
    <dbReference type="NCBI Taxonomy" id="2482724"/>
    <lineage>
        <taxon>Bacteria</taxon>
        <taxon>Pseudomonadati</taxon>
        <taxon>Bacteroidota</taxon>
        <taxon>Cytophagia</taxon>
        <taxon>Cytophagales</taxon>
        <taxon>Chryseotaleaceae</taxon>
        <taxon>Chryseotalea</taxon>
    </lineage>
</organism>
<dbReference type="PROSITE" id="PS51257">
    <property type="entry name" value="PROKAR_LIPOPROTEIN"/>
    <property type="match status" value="1"/>
</dbReference>
<dbReference type="OrthoDB" id="9775677at2"/>
<dbReference type="PROSITE" id="PS51885">
    <property type="entry name" value="NEPRILYSIN"/>
    <property type="match status" value="1"/>
</dbReference>
<evidence type="ECO:0000259" key="9">
    <source>
        <dbReference type="Pfam" id="PF05649"/>
    </source>
</evidence>
<dbReference type="CDD" id="cd08662">
    <property type="entry name" value="M13"/>
    <property type="match status" value="1"/>
</dbReference>
<reference evidence="10 11" key="1">
    <citation type="submission" date="2018-11" db="EMBL/GenBank/DDBJ databases">
        <title>Chryseotalea sanarue gen. nov., sp., nov., a member of the family Cytophagaceae, isolated from a brackish lake in Hamamatsu Japan.</title>
        <authorList>
            <person name="Maejima Y."/>
            <person name="Iino T."/>
            <person name="Muraguchi Y."/>
            <person name="Fukuda K."/>
            <person name="Ohkuma M."/>
            <person name="Moriuchi R."/>
            <person name="Dohra H."/>
            <person name="Kimbara K."/>
            <person name="Shintani M."/>
        </authorList>
    </citation>
    <scope>NUCLEOTIDE SEQUENCE [LARGE SCALE GENOMIC DNA]</scope>
    <source>
        <strain evidence="10 11">Ys</strain>
    </source>
</reference>
<evidence type="ECO:0000256" key="4">
    <source>
        <dbReference type="ARBA" id="ARBA00022723"/>
    </source>
</evidence>
<dbReference type="GO" id="GO:0046872">
    <property type="term" value="F:metal ion binding"/>
    <property type="evidence" value="ECO:0007669"/>
    <property type="project" value="UniProtKB-KW"/>
</dbReference>
<evidence type="ECO:0000313" key="11">
    <source>
        <dbReference type="Proteomes" id="UP000288227"/>
    </source>
</evidence>
<keyword evidence="7" id="KW-0482">Metalloprotease</keyword>
<dbReference type="GO" id="GO:0016485">
    <property type="term" value="P:protein processing"/>
    <property type="evidence" value="ECO:0007669"/>
    <property type="project" value="TreeGrafter"/>
</dbReference>
<evidence type="ECO:0000256" key="7">
    <source>
        <dbReference type="ARBA" id="ARBA00023049"/>
    </source>
</evidence>